<proteinExistence type="predicted"/>
<accession>A0A0E9XJM9</accession>
<organism evidence="1">
    <name type="scientific">Anguilla anguilla</name>
    <name type="common">European freshwater eel</name>
    <name type="synonym">Muraena anguilla</name>
    <dbReference type="NCBI Taxonomy" id="7936"/>
    <lineage>
        <taxon>Eukaryota</taxon>
        <taxon>Metazoa</taxon>
        <taxon>Chordata</taxon>
        <taxon>Craniata</taxon>
        <taxon>Vertebrata</taxon>
        <taxon>Euteleostomi</taxon>
        <taxon>Actinopterygii</taxon>
        <taxon>Neopterygii</taxon>
        <taxon>Teleostei</taxon>
        <taxon>Anguilliformes</taxon>
        <taxon>Anguillidae</taxon>
        <taxon>Anguilla</taxon>
    </lineage>
</organism>
<dbReference type="AlphaFoldDB" id="A0A0E9XJM9"/>
<protein>
    <submittedName>
        <fullName evidence="1">Uncharacterized protein</fullName>
    </submittedName>
</protein>
<evidence type="ECO:0000313" key="1">
    <source>
        <dbReference type="EMBL" id="JAI01889.1"/>
    </source>
</evidence>
<reference evidence="1" key="2">
    <citation type="journal article" date="2015" name="Fish Shellfish Immunol.">
        <title>Early steps in the European eel (Anguilla anguilla)-Vibrio vulnificus interaction in the gills: Role of the RtxA13 toxin.</title>
        <authorList>
            <person name="Callol A."/>
            <person name="Pajuelo D."/>
            <person name="Ebbesson L."/>
            <person name="Teles M."/>
            <person name="MacKenzie S."/>
            <person name="Amaro C."/>
        </authorList>
    </citation>
    <scope>NUCLEOTIDE SEQUENCE</scope>
</reference>
<sequence length="20" mass="2213">MNKPDTKATDFLISCTTVNI</sequence>
<dbReference type="EMBL" id="GBXM01006689">
    <property type="protein sequence ID" value="JAI01889.1"/>
    <property type="molecule type" value="Transcribed_RNA"/>
</dbReference>
<reference evidence="1" key="1">
    <citation type="submission" date="2014-11" db="EMBL/GenBank/DDBJ databases">
        <authorList>
            <person name="Amaro Gonzalez C."/>
        </authorList>
    </citation>
    <scope>NUCLEOTIDE SEQUENCE</scope>
</reference>
<name>A0A0E9XJM9_ANGAN</name>